<dbReference type="PROSITE" id="PS50011">
    <property type="entry name" value="PROTEIN_KINASE_DOM"/>
    <property type="match status" value="1"/>
</dbReference>
<dbReference type="GO" id="GO:0004674">
    <property type="term" value="F:protein serine/threonine kinase activity"/>
    <property type="evidence" value="ECO:0007669"/>
    <property type="project" value="UniProtKB-KW"/>
</dbReference>
<evidence type="ECO:0000256" key="4">
    <source>
        <dbReference type="ARBA" id="ARBA00022741"/>
    </source>
</evidence>
<evidence type="ECO:0000256" key="3">
    <source>
        <dbReference type="ARBA" id="ARBA00022679"/>
    </source>
</evidence>
<dbReference type="Proteomes" id="UP000800036">
    <property type="component" value="Unassembled WGS sequence"/>
</dbReference>
<dbReference type="Gene3D" id="1.10.510.10">
    <property type="entry name" value="Transferase(Phosphotransferase) domain 1"/>
    <property type="match status" value="1"/>
</dbReference>
<sequence length="73" mass="8180">VYITDFGLAKYYTSIATSETEGPTMFTRKYAAPEVVEQDKRGFAADIFSLGCVFVEIITVITRKTCSKPLSRF</sequence>
<keyword evidence="4" id="KW-0547">Nucleotide-binding</keyword>
<dbReference type="OrthoDB" id="4062651at2759"/>
<dbReference type="GO" id="GO:0005524">
    <property type="term" value="F:ATP binding"/>
    <property type="evidence" value="ECO:0007669"/>
    <property type="project" value="UniProtKB-KW"/>
</dbReference>
<dbReference type="Pfam" id="PF00069">
    <property type="entry name" value="Pkinase"/>
    <property type="match status" value="1"/>
</dbReference>
<organism evidence="8 9">
    <name type="scientific">Bimuria novae-zelandiae CBS 107.79</name>
    <dbReference type="NCBI Taxonomy" id="1447943"/>
    <lineage>
        <taxon>Eukaryota</taxon>
        <taxon>Fungi</taxon>
        <taxon>Dikarya</taxon>
        <taxon>Ascomycota</taxon>
        <taxon>Pezizomycotina</taxon>
        <taxon>Dothideomycetes</taxon>
        <taxon>Pleosporomycetidae</taxon>
        <taxon>Pleosporales</taxon>
        <taxon>Massarineae</taxon>
        <taxon>Didymosphaeriaceae</taxon>
        <taxon>Bimuria</taxon>
    </lineage>
</organism>
<feature type="non-terminal residue" evidence="8">
    <location>
        <position position="1"/>
    </location>
</feature>
<dbReference type="InterPro" id="IPR011009">
    <property type="entry name" value="Kinase-like_dom_sf"/>
</dbReference>
<evidence type="ECO:0000259" key="7">
    <source>
        <dbReference type="PROSITE" id="PS50011"/>
    </source>
</evidence>
<keyword evidence="5" id="KW-0418">Kinase</keyword>
<name>A0A6A5W3X3_9PLEO</name>
<keyword evidence="2" id="KW-0723">Serine/threonine-protein kinase</keyword>
<feature type="domain" description="Protein kinase" evidence="7">
    <location>
        <begin position="1"/>
        <end position="73"/>
    </location>
</feature>
<keyword evidence="3" id="KW-0808">Transferase</keyword>
<keyword evidence="9" id="KW-1185">Reference proteome</keyword>
<evidence type="ECO:0000313" key="9">
    <source>
        <dbReference type="Proteomes" id="UP000800036"/>
    </source>
</evidence>
<evidence type="ECO:0000256" key="6">
    <source>
        <dbReference type="ARBA" id="ARBA00022840"/>
    </source>
</evidence>
<proteinExistence type="inferred from homology"/>
<dbReference type="InterPro" id="IPR000719">
    <property type="entry name" value="Prot_kinase_dom"/>
</dbReference>
<dbReference type="AlphaFoldDB" id="A0A6A5W3X3"/>
<dbReference type="EMBL" id="ML976656">
    <property type="protein sequence ID" value="KAF1980167.1"/>
    <property type="molecule type" value="Genomic_DNA"/>
</dbReference>
<evidence type="ECO:0000256" key="2">
    <source>
        <dbReference type="ARBA" id="ARBA00022527"/>
    </source>
</evidence>
<reference evidence="8" key="1">
    <citation type="journal article" date="2020" name="Stud. Mycol.">
        <title>101 Dothideomycetes genomes: a test case for predicting lifestyles and emergence of pathogens.</title>
        <authorList>
            <person name="Haridas S."/>
            <person name="Albert R."/>
            <person name="Binder M."/>
            <person name="Bloem J."/>
            <person name="Labutti K."/>
            <person name="Salamov A."/>
            <person name="Andreopoulos B."/>
            <person name="Baker S."/>
            <person name="Barry K."/>
            <person name="Bills G."/>
            <person name="Bluhm B."/>
            <person name="Cannon C."/>
            <person name="Castanera R."/>
            <person name="Culley D."/>
            <person name="Daum C."/>
            <person name="Ezra D."/>
            <person name="Gonzalez J."/>
            <person name="Henrissat B."/>
            <person name="Kuo A."/>
            <person name="Liang C."/>
            <person name="Lipzen A."/>
            <person name="Lutzoni F."/>
            <person name="Magnuson J."/>
            <person name="Mondo S."/>
            <person name="Nolan M."/>
            <person name="Ohm R."/>
            <person name="Pangilinan J."/>
            <person name="Park H.-J."/>
            <person name="Ramirez L."/>
            <person name="Alfaro M."/>
            <person name="Sun H."/>
            <person name="Tritt A."/>
            <person name="Yoshinaga Y."/>
            <person name="Zwiers L.-H."/>
            <person name="Turgeon B."/>
            <person name="Goodwin S."/>
            <person name="Spatafora J."/>
            <person name="Crous P."/>
            <person name="Grigoriev I."/>
        </authorList>
    </citation>
    <scope>NUCLEOTIDE SEQUENCE</scope>
    <source>
        <strain evidence="8">CBS 107.79</strain>
    </source>
</reference>
<protein>
    <recommendedName>
        <fullName evidence="7">Protein kinase domain-containing protein</fullName>
    </recommendedName>
</protein>
<evidence type="ECO:0000313" key="8">
    <source>
        <dbReference type="EMBL" id="KAF1980167.1"/>
    </source>
</evidence>
<feature type="non-terminal residue" evidence="8">
    <location>
        <position position="73"/>
    </location>
</feature>
<evidence type="ECO:0000256" key="1">
    <source>
        <dbReference type="ARBA" id="ARBA00006529"/>
    </source>
</evidence>
<evidence type="ECO:0000256" key="5">
    <source>
        <dbReference type="ARBA" id="ARBA00022777"/>
    </source>
</evidence>
<keyword evidence="6" id="KW-0067">ATP-binding</keyword>
<comment type="similarity">
    <text evidence="1">Belongs to the protein kinase superfamily. STE Ser/Thr protein kinase family. MAP kinase kinase kinase subfamily.</text>
</comment>
<dbReference type="PANTHER" id="PTHR11584:SF369">
    <property type="entry name" value="MITOGEN-ACTIVATED PROTEIN KINASE KINASE KINASE 19-RELATED"/>
    <property type="match status" value="1"/>
</dbReference>
<accession>A0A6A5W3X3</accession>
<gene>
    <name evidence="8" type="ORF">BU23DRAFT_396924</name>
</gene>
<dbReference type="PANTHER" id="PTHR11584">
    <property type="entry name" value="SERINE/THREONINE PROTEIN KINASE"/>
    <property type="match status" value="1"/>
</dbReference>
<dbReference type="SUPFAM" id="SSF56112">
    <property type="entry name" value="Protein kinase-like (PK-like)"/>
    <property type="match status" value="1"/>
</dbReference>